<organism evidence="2 3">
    <name type="scientific">Tigriopus californicus</name>
    <name type="common">Marine copepod</name>
    <dbReference type="NCBI Taxonomy" id="6832"/>
    <lineage>
        <taxon>Eukaryota</taxon>
        <taxon>Metazoa</taxon>
        <taxon>Ecdysozoa</taxon>
        <taxon>Arthropoda</taxon>
        <taxon>Crustacea</taxon>
        <taxon>Multicrustacea</taxon>
        <taxon>Hexanauplia</taxon>
        <taxon>Copepoda</taxon>
        <taxon>Harpacticoida</taxon>
        <taxon>Harpacticidae</taxon>
        <taxon>Tigriopus</taxon>
    </lineage>
</organism>
<dbReference type="SUPFAM" id="SSF54495">
    <property type="entry name" value="UBC-like"/>
    <property type="match status" value="1"/>
</dbReference>
<dbReference type="PIRSF" id="PIRSF038021">
    <property type="entry name" value="UCP038021_RWDD2"/>
    <property type="match status" value="1"/>
</dbReference>
<dbReference type="Proteomes" id="UP000318571">
    <property type="component" value="Chromosome 2"/>
</dbReference>
<reference evidence="2 3" key="1">
    <citation type="journal article" date="2018" name="Nat. Ecol. Evol.">
        <title>Genomic signatures of mitonuclear coevolution across populations of Tigriopus californicus.</title>
        <authorList>
            <person name="Barreto F.S."/>
            <person name="Watson E.T."/>
            <person name="Lima T.G."/>
            <person name="Willett C.S."/>
            <person name="Edmands S."/>
            <person name="Li W."/>
            <person name="Burton R.S."/>
        </authorList>
    </citation>
    <scope>NUCLEOTIDE SEQUENCE [LARGE SCALE GENOMIC DNA]</scope>
    <source>
        <strain evidence="2 3">San Diego</strain>
    </source>
</reference>
<dbReference type="OrthoDB" id="432412at2759"/>
<dbReference type="AlphaFoldDB" id="A0A553PAM3"/>
<dbReference type="CDD" id="cd24163">
    <property type="entry name" value="RWDD2_C"/>
    <property type="match status" value="1"/>
</dbReference>
<dbReference type="PANTHER" id="PTHR15955:SF8">
    <property type="entry name" value="RWD DOMAIN-CONTAINING PROTEIN 2B-RELATED"/>
    <property type="match status" value="1"/>
</dbReference>
<accession>A0A553PAM3</accession>
<dbReference type="OMA" id="RENCEEF"/>
<sequence>MEEVMFDEWKENVELQLEELELLRSMFPQEKELILEDIALESDLKIWMASDSDQAPPCRLAFRLNLNIQETHVEASVTLPKEYPTREKPEVYLRCNEWIIHTQSEANQALQIFMTALEFNELMLGNVVAWIQGELMDHLPGNNEAISPNSETASSDLFSRVEGDPLIRYWIYSHHIYSKVKRRDLLTLGGDFHLTGFSMPGKPGIICLEGRKSDCEGAWSVIKSWNWQKIQIKFTEESSKTPGEEDAERCFPAFQEIGEAKQSSSHYRMDMTEFRNFLARYNKEEMFGQLFGMA</sequence>
<evidence type="ECO:0000313" key="2">
    <source>
        <dbReference type="EMBL" id="TRY74732.1"/>
    </source>
</evidence>
<dbReference type="PROSITE" id="PS50908">
    <property type="entry name" value="RWD"/>
    <property type="match status" value="1"/>
</dbReference>
<dbReference type="InterPro" id="IPR017359">
    <property type="entry name" value="Phi-like"/>
</dbReference>
<evidence type="ECO:0000259" key="1">
    <source>
        <dbReference type="PROSITE" id="PS50908"/>
    </source>
</evidence>
<protein>
    <recommendedName>
        <fullName evidence="1">RWD domain-containing protein</fullName>
    </recommendedName>
</protein>
<dbReference type="InterPro" id="IPR059181">
    <property type="entry name" value="RWDD2A-B_C"/>
</dbReference>
<proteinExistence type="predicted"/>
<dbReference type="InterPro" id="IPR006575">
    <property type="entry name" value="RWD_dom"/>
</dbReference>
<dbReference type="Pfam" id="PF06544">
    <property type="entry name" value="Prp3_C"/>
    <property type="match status" value="1"/>
</dbReference>
<comment type="caution">
    <text evidence="2">The sequence shown here is derived from an EMBL/GenBank/DDBJ whole genome shotgun (WGS) entry which is preliminary data.</text>
</comment>
<dbReference type="Pfam" id="PF05773">
    <property type="entry name" value="RWD"/>
    <property type="match status" value="1"/>
</dbReference>
<dbReference type="CDD" id="cd23829">
    <property type="entry name" value="RWD_RWDD2"/>
    <property type="match status" value="1"/>
</dbReference>
<dbReference type="PANTHER" id="PTHR15955">
    <property type="entry name" value="RWD DOMAIN CONTAINING PROTEIN 2"/>
    <property type="match status" value="1"/>
</dbReference>
<feature type="domain" description="RWD" evidence="1">
    <location>
        <begin position="18"/>
        <end position="138"/>
    </location>
</feature>
<keyword evidence="3" id="KW-1185">Reference proteome</keyword>
<dbReference type="STRING" id="6832.A0A553PAM3"/>
<dbReference type="EMBL" id="VCGU01000005">
    <property type="protein sequence ID" value="TRY74732.1"/>
    <property type="molecule type" value="Genomic_DNA"/>
</dbReference>
<dbReference type="Gene3D" id="3.10.110.10">
    <property type="entry name" value="Ubiquitin Conjugating Enzyme"/>
    <property type="match status" value="1"/>
</dbReference>
<evidence type="ECO:0000313" key="3">
    <source>
        <dbReference type="Proteomes" id="UP000318571"/>
    </source>
</evidence>
<dbReference type="InterPro" id="IPR010541">
    <property type="entry name" value="Prp3_C"/>
</dbReference>
<dbReference type="InterPro" id="IPR016135">
    <property type="entry name" value="UBQ-conjugating_enzyme/RWD"/>
</dbReference>
<gene>
    <name evidence="2" type="ORF">TCAL_01607</name>
</gene>
<name>A0A553PAM3_TIGCA</name>